<dbReference type="RefSeq" id="WP_211975455.1">
    <property type="nucleotide sequence ID" value="NZ_CBFHAM010000004.1"/>
</dbReference>
<comment type="similarity">
    <text evidence="2">Belongs to the SusD family.</text>
</comment>
<evidence type="ECO:0000313" key="8">
    <source>
        <dbReference type="Proteomes" id="UP000676386"/>
    </source>
</evidence>
<feature type="domain" description="RagB/SusD" evidence="6">
    <location>
        <begin position="333"/>
        <end position="412"/>
    </location>
</feature>
<evidence type="ECO:0000256" key="5">
    <source>
        <dbReference type="ARBA" id="ARBA00023237"/>
    </source>
</evidence>
<comment type="subcellular location">
    <subcellularLocation>
        <location evidence="1">Cell outer membrane</location>
    </subcellularLocation>
</comment>
<dbReference type="InterPro" id="IPR012944">
    <property type="entry name" value="SusD_RagB_dom"/>
</dbReference>
<evidence type="ECO:0000256" key="1">
    <source>
        <dbReference type="ARBA" id="ARBA00004442"/>
    </source>
</evidence>
<protein>
    <submittedName>
        <fullName evidence="7">RagB/SusD family nutrient uptake outer membrane protein</fullName>
    </submittedName>
</protein>
<evidence type="ECO:0000313" key="7">
    <source>
        <dbReference type="EMBL" id="MBS0030321.1"/>
    </source>
</evidence>
<evidence type="ECO:0000256" key="4">
    <source>
        <dbReference type="ARBA" id="ARBA00023136"/>
    </source>
</evidence>
<gene>
    <name evidence="7" type="ORF">KE626_23550</name>
</gene>
<dbReference type="Pfam" id="PF07980">
    <property type="entry name" value="SusD_RagB"/>
    <property type="match status" value="1"/>
</dbReference>
<dbReference type="Proteomes" id="UP000676386">
    <property type="component" value="Unassembled WGS sequence"/>
</dbReference>
<evidence type="ECO:0000256" key="3">
    <source>
        <dbReference type="ARBA" id="ARBA00022729"/>
    </source>
</evidence>
<keyword evidence="3" id="KW-0732">Signal</keyword>
<comment type="caution">
    <text evidence="7">The sequence shown here is derived from an EMBL/GenBank/DDBJ whole genome shotgun (WGS) entry which is preliminary data.</text>
</comment>
<dbReference type="Gene3D" id="1.25.40.390">
    <property type="match status" value="1"/>
</dbReference>
<reference evidence="7 8" key="1">
    <citation type="submission" date="2021-04" db="EMBL/GenBank/DDBJ databases">
        <title>Chitinophaga sp. nov., isolated from the rhizosphere soil.</title>
        <authorList>
            <person name="He S."/>
        </authorList>
    </citation>
    <scope>NUCLEOTIDE SEQUENCE [LARGE SCALE GENOMIC DNA]</scope>
    <source>
        <strain evidence="7 8">2R12</strain>
    </source>
</reference>
<dbReference type="EMBL" id="JAGTXB010000013">
    <property type="protein sequence ID" value="MBS0030321.1"/>
    <property type="molecule type" value="Genomic_DNA"/>
</dbReference>
<sequence>MKKYISTIAVVVSLLVINACQKGEINSLNTPVVDGITKDPSRSDLFNLVTGAESGMRNSLAVYIDGTGIIGREIYRFSSAEPRYTTDLLGGGTKQLDNNTFYLTNPWAARYQVSRQCFILLDAIKNTRTEVASDQQKKAFSGFAKTLIGYQLLLNINLTNTNGARIPVANGGTLGGVVTDPAVVMDSVLKFLNDGKADLTGSEVIFPLSDGFLGFKDAAGLLKFNRAIAARVYIYRQQWASALAALNESFLDLNGDQNKGIYHAFSTNGGDLANTLFLAPNGNGEVRVSHPTFATDILAGDNRLQTKTALRTSSASQGGLTGNRDVIIWSSLNAPISVIRNEELILIYAEAKIQLNAIPDAIVAINRIRLAHNLPPYAGLTTQAALITEMLYERRYSLFMEGHRWIDLRRYNLLNTLPKDRPDDDIWTKYPLPQNESNL</sequence>
<organism evidence="7 8">
    <name type="scientific">Chitinophaga hostae</name>
    <dbReference type="NCBI Taxonomy" id="2831022"/>
    <lineage>
        <taxon>Bacteria</taxon>
        <taxon>Pseudomonadati</taxon>
        <taxon>Bacteroidota</taxon>
        <taxon>Chitinophagia</taxon>
        <taxon>Chitinophagales</taxon>
        <taxon>Chitinophagaceae</taxon>
        <taxon>Chitinophaga</taxon>
    </lineage>
</organism>
<keyword evidence="5" id="KW-0998">Cell outer membrane</keyword>
<accession>A0ABS5J5G7</accession>
<dbReference type="InterPro" id="IPR011990">
    <property type="entry name" value="TPR-like_helical_dom_sf"/>
</dbReference>
<keyword evidence="8" id="KW-1185">Reference proteome</keyword>
<name>A0ABS5J5G7_9BACT</name>
<keyword evidence="4" id="KW-0472">Membrane</keyword>
<dbReference type="SUPFAM" id="SSF48452">
    <property type="entry name" value="TPR-like"/>
    <property type="match status" value="1"/>
</dbReference>
<evidence type="ECO:0000256" key="2">
    <source>
        <dbReference type="ARBA" id="ARBA00006275"/>
    </source>
</evidence>
<proteinExistence type="inferred from homology"/>
<dbReference type="CDD" id="cd08977">
    <property type="entry name" value="SusD"/>
    <property type="match status" value="1"/>
</dbReference>
<evidence type="ECO:0000259" key="6">
    <source>
        <dbReference type="Pfam" id="PF07980"/>
    </source>
</evidence>